<dbReference type="GeneID" id="96009490"/>
<name>A0AB34KDS1_9PEZI</name>
<evidence type="ECO:0000313" key="3">
    <source>
        <dbReference type="Proteomes" id="UP000803884"/>
    </source>
</evidence>
<keyword evidence="3" id="KW-1185">Reference proteome</keyword>
<dbReference type="RefSeq" id="XP_069226435.1">
    <property type="nucleotide sequence ID" value="XM_069376652.1"/>
</dbReference>
<reference evidence="2 3" key="1">
    <citation type="journal article" date="2020" name="Microbiol. Resour. Announc.">
        <title>Draft Genome Sequence of a Cladosporium Species Isolated from the Mesophotic Ascidian Didemnum maculosum.</title>
        <authorList>
            <person name="Gioti A."/>
            <person name="Siaperas R."/>
            <person name="Nikolaivits E."/>
            <person name="Le Goff G."/>
            <person name="Ouazzani J."/>
            <person name="Kotoulas G."/>
            <person name="Topakas E."/>
        </authorList>
    </citation>
    <scope>NUCLEOTIDE SEQUENCE [LARGE SCALE GENOMIC DNA]</scope>
    <source>
        <strain evidence="2 3">TM138-S3</strain>
    </source>
</reference>
<evidence type="ECO:0000313" key="2">
    <source>
        <dbReference type="EMBL" id="KAL1583328.1"/>
    </source>
</evidence>
<feature type="transmembrane region" description="Helical" evidence="1">
    <location>
        <begin position="150"/>
        <end position="172"/>
    </location>
</feature>
<dbReference type="EMBL" id="JAAQHG020000036">
    <property type="protein sequence ID" value="KAL1583328.1"/>
    <property type="molecule type" value="Genomic_DNA"/>
</dbReference>
<sequence>MDRPPLQRTRLDHSVYSLVLVALYATLMVFAWVVLCIIAHRPIMSSMNHYGASFDDNGSYNGGSRSIYSIFTRSDRYLQAAQSVRSATTLVTIPLISTICSKAAVVVTQRRRRQTMSLRQTMTLADRGWTDPTVYFRLLSGGFKQYATKFLVLAIFLNILGGIIAPLQSFYLSTTIVKRPTSVDDVSDLADILDFTEPTQKTNTNSQEIVLRTRIALTATNNVATQGRL</sequence>
<dbReference type="Proteomes" id="UP000803884">
    <property type="component" value="Unassembled WGS sequence"/>
</dbReference>
<comment type="caution">
    <text evidence="2">The sequence shown here is derived from an EMBL/GenBank/DDBJ whole genome shotgun (WGS) entry which is preliminary data.</text>
</comment>
<accession>A0AB34KDS1</accession>
<keyword evidence="1" id="KW-0472">Membrane</keyword>
<keyword evidence="1" id="KW-0812">Transmembrane</keyword>
<evidence type="ECO:0000256" key="1">
    <source>
        <dbReference type="SAM" id="Phobius"/>
    </source>
</evidence>
<gene>
    <name evidence="2" type="ORF">WHR41_08048</name>
</gene>
<feature type="transmembrane region" description="Helical" evidence="1">
    <location>
        <begin position="15"/>
        <end position="39"/>
    </location>
</feature>
<protein>
    <submittedName>
        <fullName evidence="2">Uncharacterized protein</fullName>
    </submittedName>
</protein>
<dbReference type="AlphaFoldDB" id="A0AB34KDS1"/>
<keyword evidence="1" id="KW-1133">Transmembrane helix</keyword>
<proteinExistence type="predicted"/>
<organism evidence="2 3">
    <name type="scientific">Cladosporium halotolerans</name>
    <dbReference type="NCBI Taxonomy" id="1052096"/>
    <lineage>
        <taxon>Eukaryota</taxon>
        <taxon>Fungi</taxon>
        <taxon>Dikarya</taxon>
        <taxon>Ascomycota</taxon>
        <taxon>Pezizomycotina</taxon>
        <taxon>Dothideomycetes</taxon>
        <taxon>Dothideomycetidae</taxon>
        <taxon>Cladosporiales</taxon>
        <taxon>Cladosporiaceae</taxon>
        <taxon>Cladosporium</taxon>
    </lineage>
</organism>